<name>A0A328KMT2_9LACT</name>
<reference evidence="7 8" key="1">
    <citation type="submission" date="2017-03" db="EMBL/GenBank/DDBJ databases">
        <title>wgs assembly of Dolosigranulum pigrum KPL CDC strains.</title>
        <authorList>
            <person name="Brugger S.D."/>
            <person name="Pettigrew M."/>
            <person name="Kong Y."/>
            <person name="Lemon K.P."/>
        </authorList>
    </citation>
    <scope>NUCLEOTIDE SEQUENCE [LARGE SCALE GENOMIC DNA]</scope>
    <source>
        <strain evidence="7 8">KPL1931_CDC4294-98</strain>
    </source>
</reference>
<evidence type="ECO:0000256" key="3">
    <source>
        <dbReference type="ARBA" id="ARBA00022112"/>
    </source>
</evidence>
<keyword evidence="4 5" id="KW-0479">Metal-binding</keyword>
<comment type="caution">
    <text evidence="7">The sequence shown here is derived from an EMBL/GenBank/DDBJ whole genome shotgun (WGS) entry which is preliminary data.</text>
</comment>
<evidence type="ECO:0000313" key="7">
    <source>
        <dbReference type="EMBL" id="RAN63121.1"/>
    </source>
</evidence>
<dbReference type="FunFam" id="3.40.1390.30:FF:000001">
    <property type="entry name" value="GTP cyclohydrolase 1 type 2"/>
    <property type="match status" value="1"/>
</dbReference>
<evidence type="ECO:0000256" key="4">
    <source>
        <dbReference type="ARBA" id="ARBA00022723"/>
    </source>
</evidence>
<protein>
    <recommendedName>
        <fullName evidence="3 5">GTP cyclohydrolase 1 type 2 homolog</fullName>
    </recommendedName>
</protein>
<dbReference type="InterPro" id="IPR036069">
    <property type="entry name" value="DUF34/NIF3_sf"/>
</dbReference>
<evidence type="ECO:0000256" key="5">
    <source>
        <dbReference type="PIRNR" id="PIRNR037489"/>
    </source>
</evidence>
<proteinExistence type="inferred from homology"/>
<dbReference type="GO" id="GO:0005737">
    <property type="term" value="C:cytoplasm"/>
    <property type="evidence" value="ECO:0007669"/>
    <property type="project" value="TreeGrafter"/>
</dbReference>
<dbReference type="Gene3D" id="3.30.70.120">
    <property type="match status" value="1"/>
</dbReference>
<sequence length="372" mass="41477">MTTVGDIISQIEQFAPPHLAEDWDPIGLIFGTKDQRVSKVMVALDLDQDTLQEAIDQEIDLIVTHHPPIFNKLQTLNGEDPRRQQYIDLIKHDIALYAAHTNLDAATGGVNDWLADAIEMSSNREIVTVTRQEVQYQLTVFVPEAEKQTVVEAILEHITFSEHYTDVYYESSGTGHFTPTAGADPAIGTVGEAEQTAESRLEFLVNESELSTVLQALRGAHPYEEPVYNVVQLQSSGQAYGYGRVGAVGQTTPELAQHIMKTFDVSGVRYGTHDETRVHERVAIFGGAGSSSFEAAKQKGATLYITGDISYHTAQDMMRAGLDFIDMGHYTEHIIVPRLVEKLKTFSQEQNWSIKIQEATRQSDMFQYISKQ</sequence>
<feature type="binding site" evidence="6">
    <location>
        <position position="104"/>
    </location>
    <ligand>
        <name>a divalent metal cation</name>
        <dbReference type="ChEBI" id="CHEBI:60240"/>
        <label>1</label>
    </ligand>
</feature>
<dbReference type="RefSeq" id="WP_112779276.1">
    <property type="nucleotide sequence ID" value="NZ_CP040939.1"/>
</dbReference>
<dbReference type="InterPro" id="IPR015867">
    <property type="entry name" value="N-reg_PII/ATP_PRibTrfase_C"/>
</dbReference>
<dbReference type="NCBIfam" id="TIGR00486">
    <property type="entry name" value="YbgI_SA1388"/>
    <property type="match status" value="1"/>
</dbReference>
<dbReference type="PANTHER" id="PTHR13799">
    <property type="entry name" value="NGG1 INTERACTING FACTOR 3"/>
    <property type="match status" value="1"/>
</dbReference>
<feature type="binding site" evidence="6">
    <location>
        <position position="66"/>
    </location>
    <ligand>
        <name>a divalent metal cation</name>
        <dbReference type="ChEBI" id="CHEBI:60240"/>
        <label>1</label>
    </ligand>
</feature>
<evidence type="ECO:0000313" key="8">
    <source>
        <dbReference type="Proteomes" id="UP000249099"/>
    </source>
</evidence>
<dbReference type="AlphaFoldDB" id="A0A328KMT2"/>
<dbReference type="InterPro" id="IPR017221">
    <property type="entry name" value="DUF34/NIF3_bac"/>
</dbReference>
<dbReference type="GO" id="GO:0046872">
    <property type="term" value="F:metal ion binding"/>
    <property type="evidence" value="ECO:0007669"/>
    <property type="project" value="UniProtKB-UniRule"/>
</dbReference>
<dbReference type="InterPro" id="IPR002678">
    <property type="entry name" value="DUF34/NIF3"/>
</dbReference>
<evidence type="ECO:0000256" key="6">
    <source>
        <dbReference type="PIRSR" id="PIRSR602678-1"/>
    </source>
</evidence>
<feature type="binding site" evidence="6">
    <location>
        <position position="65"/>
    </location>
    <ligand>
        <name>a divalent metal cation</name>
        <dbReference type="ChEBI" id="CHEBI:60240"/>
        <label>1</label>
    </ligand>
</feature>
<dbReference type="EMBL" id="NAQV01000018">
    <property type="protein sequence ID" value="RAN63121.1"/>
    <property type="molecule type" value="Genomic_DNA"/>
</dbReference>
<dbReference type="Pfam" id="PF01784">
    <property type="entry name" value="DUF34_NIF3"/>
    <property type="match status" value="1"/>
</dbReference>
<dbReference type="PANTHER" id="PTHR13799:SF14">
    <property type="entry name" value="GTP CYCLOHYDROLASE 1 TYPE 2 HOMOLOG"/>
    <property type="match status" value="1"/>
</dbReference>
<accession>A0A328KMT2</accession>
<feature type="binding site" evidence="6">
    <location>
        <position position="332"/>
    </location>
    <ligand>
        <name>a divalent metal cation</name>
        <dbReference type="ChEBI" id="CHEBI:60240"/>
        <label>1</label>
    </ligand>
</feature>
<comment type="subunit">
    <text evidence="2">Homohexamer.</text>
</comment>
<dbReference type="SUPFAM" id="SSF102705">
    <property type="entry name" value="NIF3 (NGG1p interacting factor 3)-like"/>
    <property type="match status" value="1"/>
</dbReference>
<dbReference type="Proteomes" id="UP000249099">
    <property type="component" value="Unassembled WGS sequence"/>
</dbReference>
<gene>
    <name evidence="7" type="ORF">B8A44_06475</name>
</gene>
<feature type="binding site" evidence="6">
    <location>
        <position position="329"/>
    </location>
    <ligand>
        <name>a divalent metal cation</name>
        <dbReference type="ChEBI" id="CHEBI:60240"/>
        <label>1</label>
    </ligand>
</feature>
<comment type="similarity">
    <text evidence="1 5">Belongs to the GTP cyclohydrolase I type 2/NIF3 family.</text>
</comment>
<dbReference type="Gene3D" id="3.40.1390.30">
    <property type="entry name" value="NIF3 (NGG1p interacting factor 3)-like"/>
    <property type="match status" value="1"/>
</dbReference>
<organism evidence="7 8">
    <name type="scientific">Dolosigranulum pigrum</name>
    <dbReference type="NCBI Taxonomy" id="29394"/>
    <lineage>
        <taxon>Bacteria</taxon>
        <taxon>Bacillati</taxon>
        <taxon>Bacillota</taxon>
        <taxon>Bacilli</taxon>
        <taxon>Lactobacillales</taxon>
        <taxon>Carnobacteriaceae</taxon>
        <taxon>Dolosigranulum</taxon>
    </lineage>
</organism>
<dbReference type="PIRSF" id="PIRSF037489">
    <property type="entry name" value="UCP037489_NIF3_YqfO"/>
    <property type="match status" value="1"/>
</dbReference>
<evidence type="ECO:0000256" key="2">
    <source>
        <dbReference type="ARBA" id="ARBA00011643"/>
    </source>
</evidence>
<evidence type="ECO:0000256" key="1">
    <source>
        <dbReference type="ARBA" id="ARBA00006964"/>
    </source>
</evidence>